<dbReference type="InterPro" id="IPR032675">
    <property type="entry name" value="LRR_dom_sf"/>
</dbReference>
<gene>
    <name evidence="7" type="ORF">SeLEV6574_g04907</name>
    <name evidence="8" type="ORF">SeMB42_g03245</name>
</gene>
<organism evidence="8 9">
    <name type="scientific">Synchytrium endobioticum</name>
    <dbReference type="NCBI Taxonomy" id="286115"/>
    <lineage>
        <taxon>Eukaryota</taxon>
        <taxon>Fungi</taxon>
        <taxon>Fungi incertae sedis</taxon>
        <taxon>Chytridiomycota</taxon>
        <taxon>Chytridiomycota incertae sedis</taxon>
        <taxon>Chytridiomycetes</taxon>
        <taxon>Synchytriales</taxon>
        <taxon>Synchytriaceae</taxon>
        <taxon>Synchytrium</taxon>
    </lineage>
</organism>
<dbReference type="EMBL" id="QEAM01000212">
    <property type="protein sequence ID" value="TPX43697.1"/>
    <property type="molecule type" value="Genomic_DNA"/>
</dbReference>
<keyword evidence="2" id="KW-0433">Leucine-rich repeat</keyword>
<feature type="compositionally biased region" description="Basic and acidic residues" evidence="6">
    <location>
        <begin position="262"/>
        <end position="276"/>
    </location>
</feature>
<dbReference type="EMBL" id="QEAN01000112">
    <property type="protein sequence ID" value="TPX47679.1"/>
    <property type="molecule type" value="Genomic_DNA"/>
</dbReference>
<proteinExistence type="predicted"/>
<evidence type="ECO:0000313" key="9">
    <source>
        <dbReference type="Proteomes" id="UP000317494"/>
    </source>
</evidence>
<keyword evidence="4" id="KW-0969">Cilium</keyword>
<dbReference type="Proteomes" id="UP000320475">
    <property type="component" value="Unassembled WGS sequence"/>
</dbReference>
<accession>A0A507D7V7</accession>
<keyword evidence="5" id="KW-0966">Cell projection</keyword>
<dbReference type="STRING" id="286115.A0A507D7V7"/>
<dbReference type="InterPro" id="IPR050576">
    <property type="entry name" value="Cilia_flagella_integrity"/>
</dbReference>
<keyword evidence="3" id="KW-0677">Repeat</keyword>
<evidence type="ECO:0000256" key="4">
    <source>
        <dbReference type="ARBA" id="ARBA00023069"/>
    </source>
</evidence>
<comment type="subcellular location">
    <subcellularLocation>
        <location evidence="1">Cell projection</location>
        <location evidence="1">Cilium</location>
    </subcellularLocation>
</comment>
<dbReference type="Pfam" id="PF14580">
    <property type="entry name" value="LRR_9"/>
    <property type="match status" value="1"/>
</dbReference>
<dbReference type="PROSITE" id="PS51450">
    <property type="entry name" value="LRR"/>
    <property type="match status" value="4"/>
</dbReference>
<evidence type="ECO:0000313" key="10">
    <source>
        <dbReference type="Proteomes" id="UP000320475"/>
    </source>
</evidence>
<feature type="region of interest" description="Disordered" evidence="6">
    <location>
        <begin position="262"/>
        <end position="281"/>
    </location>
</feature>
<evidence type="ECO:0000256" key="6">
    <source>
        <dbReference type="SAM" id="MobiDB-lite"/>
    </source>
</evidence>
<dbReference type="SUPFAM" id="SSF52075">
    <property type="entry name" value="Outer arm dynein light chain 1"/>
    <property type="match status" value="1"/>
</dbReference>
<dbReference type="OrthoDB" id="266138at2759"/>
<dbReference type="InterPro" id="IPR001611">
    <property type="entry name" value="Leu-rich_rpt"/>
</dbReference>
<dbReference type="SMART" id="SM00365">
    <property type="entry name" value="LRR_SD22"/>
    <property type="match status" value="4"/>
</dbReference>
<comment type="caution">
    <text evidence="8">The sequence shown here is derived from an EMBL/GenBank/DDBJ whole genome shotgun (WGS) entry which is preliminary data.</text>
</comment>
<evidence type="ECO:0008006" key="11">
    <source>
        <dbReference type="Google" id="ProtNLM"/>
    </source>
</evidence>
<dbReference type="AlphaFoldDB" id="A0A507D7V7"/>
<feature type="region of interest" description="Disordered" evidence="6">
    <location>
        <begin position="229"/>
        <end position="251"/>
    </location>
</feature>
<evidence type="ECO:0000313" key="7">
    <source>
        <dbReference type="EMBL" id="TPX43697.1"/>
    </source>
</evidence>
<dbReference type="Gene3D" id="3.80.10.10">
    <property type="entry name" value="Ribonuclease Inhibitor"/>
    <property type="match status" value="2"/>
</dbReference>
<dbReference type="Proteomes" id="UP000317494">
    <property type="component" value="Unassembled WGS sequence"/>
</dbReference>
<protein>
    <recommendedName>
        <fullName evidence="11">Dynein assembly factor 1, axonemal homolog</fullName>
    </recommendedName>
</protein>
<evidence type="ECO:0000256" key="5">
    <source>
        <dbReference type="ARBA" id="ARBA00023273"/>
    </source>
</evidence>
<evidence type="ECO:0000256" key="2">
    <source>
        <dbReference type="ARBA" id="ARBA00022614"/>
    </source>
</evidence>
<evidence type="ECO:0000256" key="1">
    <source>
        <dbReference type="ARBA" id="ARBA00004138"/>
    </source>
</evidence>
<reference evidence="9 10" key="1">
    <citation type="journal article" date="2019" name="Sci. Rep.">
        <title>Comparative genomics of chytrid fungi reveal insights into the obligate biotrophic and pathogenic lifestyle of Synchytrium endobioticum.</title>
        <authorList>
            <person name="van de Vossenberg B.T.L.H."/>
            <person name="Warris S."/>
            <person name="Nguyen H.D.T."/>
            <person name="van Gent-Pelzer M.P.E."/>
            <person name="Joly D.L."/>
            <person name="van de Geest H.C."/>
            <person name="Bonants P.J.M."/>
            <person name="Smith D.S."/>
            <person name="Levesque C.A."/>
            <person name="van der Lee T.A.J."/>
        </authorList>
    </citation>
    <scope>NUCLEOTIDE SEQUENCE [LARGE SCALE GENOMIC DNA]</scope>
    <source>
        <strain evidence="7 10">LEV6574</strain>
        <strain evidence="8 9">MB42</strain>
    </source>
</reference>
<name>A0A507D7V7_9FUNG</name>
<dbReference type="VEuPathDB" id="FungiDB:SeMB42_g03245"/>
<dbReference type="PANTHER" id="PTHR45973">
    <property type="entry name" value="PROTEIN PHOSPHATASE 1 REGULATORY SUBUNIT SDS22-RELATED"/>
    <property type="match status" value="1"/>
</dbReference>
<evidence type="ECO:0000256" key="3">
    <source>
        <dbReference type="ARBA" id="ARBA00022737"/>
    </source>
</evidence>
<sequence length="325" mass="37743">MRIGRDAKQVDDKGNTLMTLPYLKQLCKEQKLYQTPELNDKIYLHFKGFNKIDHLDAYTGLKSLWLEGNGIAKIENLDTLVELRCLYLQQNCVETMENLENLIKLDTLNLSNNLIRTISGLSHLPALRTLQLSHNFLRNADDLRHLSECQFISILDLANNKIDDPNIVDIFETMENLAVLTLMANPVTSKIQNYRRTLVARCKGLTYLDDRPVFEKERLATEAWARGGLEAEREERQRQRDEDRDQNMRNFEALRRLQEEARERRRLAGQEEHEPRFSPQLTRLRDTMLAKPDEPNNEDHMMLAPAAESWDQAALALRANTGATW</sequence>
<keyword evidence="9" id="KW-1185">Reference proteome</keyword>
<dbReference type="PANTHER" id="PTHR45973:SF9">
    <property type="entry name" value="LEUCINE-RICH REPEAT-CONTAINING PROTEIN 46"/>
    <property type="match status" value="1"/>
</dbReference>
<evidence type="ECO:0000313" key="8">
    <source>
        <dbReference type="EMBL" id="TPX47679.1"/>
    </source>
</evidence>